<reference evidence="1" key="1">
    <citation type="submission" date="2016-03" db="EMBL/GenBank/DDBJ databases">
        <title>Mechanisms controlling the formation of the plant cell surface in tip-growing cells are functionally conserved among land plants.</title>
        <authorList>
            <person name="Honkanen S."/>
            <person name="Jones V.A."/>
            <person name="Morieri G."/>
            <person name="Champion C."/>
            <person name="Hetherington A.J."/>
            <person name="Kelly S."/>
            <person name="Saint-Marcoux D."/>
            <person name="Proust H."/>
            <person name="Prescott H."/>
            <person name="Dolan L."/>
        </authorList>
    </citation>
    <scope>NUCLEOTIDE SEQUENCE [LARGE SCALE GENOMIC DNA]</scope>
    <source>
        <tissue evidence="1">Whole gametophyte</tissue>
    </source>
</reference>
<name>A0A176WKE7_MARPO</name>
<organism evidence="1 2">
    <name type="scientific">Marchantia polymorpha subsp. ruderalis</name>
    <dbReference type="NCBI Taxonomy" id="1480154"/>
    <lineage>
        <taxon>Eukaryota</taxon>
        <taxon>Viridiplantae</taxon>
        <taxon>Streptophyta</taxon>
        <taxon>Embryophyta</taxon>
        <taxon>Marchantiophyta</taxon>
        <taxon>Marchantiopsida</taxon>
        <taxon>Marchantiidae</taxon>
        <taxon>Marchantiales</taxon>
        <taxon>Marchantiaceae</taxon>
        <taxon>Marchantia</taxon>
    </lineage>
</organism>
<accession>A0A176WKE7</accession>
<keyword evidence="2" id="KW-1185">Reference proteome</keyword>
<dbReference type="Proteomes" id="UP000077202">
    <property type="component" value="Unassembled WGS sequence"/>
</dbReference>
<comment type="caution">
    <text evidence="1">The sequence shown here is derived from an EMBL/GenBank/DDBJ whole genome shotgun (WGS) entry which is preliminary data.</text>
</comment>
<proteinExistence type="predicted"/>
<gene>
    <name evidence="1" type="ORF">AXG93_4407s1030</name>
</gene>
<protein>
    <submittedName>
        <fullName evidence="1">Uncharacterized protein</fullName>
    </submittedName>
</protein>
<dbReference type="AlphaFoldDB" id="A0A176WKE7"/>
<evidence type="ECO:0000313" key="1">
    <source>
        <dbReference type="EMBL" id="OAE32716.1"/>
    </source>
</evidence>
<evidence type="ECO:0000313" key="2">
    <source>
        <dbReference type="Proteomes" id="UP000077202"/>
    </source>
</evidence>
<sequence length="340" mass="37559">MITKERISVQLRHDHAQDSSQFGVCAVITSAKSYDVLVGEAVLYPMGFRMDYWIKTVALRLGWQSGDGRMSELPVRFISGARPLGFSSAVLESVAGFSGVLTWPDDLLEGNRSFDDTSVYEDVEEVVSFAAVVSSSLDVPLWSSCHALQLEADRLMKNAWSEASLLAEPKRVSGGRLVCVLARYHHRIHRIHRYTYRMGVFSRGCLFAGSFREDQQGFGCSVVVRSPMALENRVDQPQMTLPTLVSYPASHAYRDGGPGLLCNNIVHQLMKPNADERELAMGFMTVAMAGGDRRDIRHPWSSWDVTRGLARVAAHAVGDVGHVEVARKEGTESPSLEDVA</sequence>
<dbReference type="EMBL" id="LVLJ01000747">
    <property type="protein sequence ID" value="OAE32716.1"/>
    <property type="molecule type" value="Genomic_DNA"/>
</dbReference>